<dbReference type="OrthoDB" id="6018988at2"/>
<dbReference type="InterPro" id="IPR029070">
    <property type="entry name" value="Chitinase_insertion_sf"/>
</dbReference>
<dbReference type="SUPFAM" id="SSF51445">
    <property type="entry name" value="(Trans)glycosidases"/>
    <property type="match status" value="2"/>
</dbReference>
<dbReference type="GO" id="GO:0006032">
    <property type="term" value="P:chitin catabolic process"/>
    <property type="evidence" value="ECO:0007669"/>
    <property type="project" value="InterPro"/>
</dbReference>
<dbReference type="GO" id="GO:0016998">
    <property type="term" value="P:cell wall macromolecule catabolic process"/>
    <property type="evidence" value="ECO:0007669"/>
    <property type="project" value="InterPro"/>
</dbReference>
<dbReference type="Proteomes" id="UP000240410">
    <property type="component" value="Unassembled WGS sequence"/>
</dbReference>
<dbReference type="GO" id="GO:0006952">
    <property type="term" value="P:defense response"/>
    <property type="evidence" value="ECO:0007669"/>
    <property type="project" value="UniProtKB-KW"/>
</dbReference>
<evidence type="ECO:0000256" key="3">
    <source>
        <dbReference type="ARBA" id="ARBA00023326"/>
    </source>
</evidence>
<dbReference type="PANTHER" id="PTHR22595">
    <property type="entry name" value="CHITINASE-RELATED"/>
    <property type="match status" value="1"/>
</dbReference>
<dbReference type="CDD" id="cd00325">
    <property type="entry name" value="chitinase_GH19"/>
    <property type="match status" value="1"/>
</dbReference>
<dbReference type="PROSITE" id="PS51910">
    <property type="entry name" value="GH18_2"/>
    <property type="match status" value="2"/>
</dbReference>
<dbReference type="InterPro" id="IPR000726">
    <property type="entry name" value="Glyco_hydro_19_cat"/>
</dbReference>
<sequence>MKQNVSLIIFILVFFITACNGDNSVSVIDTGTDVTQSREIKVSGTAAVGAGLRGHSLDLFELDLSGISQPKLIKTETLDENSTFEVSIPNETDINDKVYLVQIKELEAPDVVVIESIIFGQDIDKSFKITPYTDLIAKSILNNDSLSDLASIRDEYDNVASGVVSVLKPVSEALGIDLEADSLLFGDFLVESSGHDELIEAVAFNCNESSCSIDFASDAVEQAVVAKGIATEFTVDDTIAEQLNQVASGLNDLKETPPANFDFTASIKDAGPIVVLFSYDGSWGQPGDSWAGYNGKIKLINLSDGPLDVANKSLSMISESLDMKGAWGAALKKKVLKSGKTKYTFKFHKYSQPLQPDEYRVIGFNGKGAPTEVNDLIRCRYKGESCIIKYGDNLSDFVDDSSFVVGIDSVQVVEDGDITDDVNTEGTSQDRVPADVVVSATVVDITLEKAGDPWSTGFNGVIKFASPVSTSSWSLTFRKPANVSDISMWSHGGGLNEDQSFIDISNKSWNGALSPDVVNSVGASVTGKSTYGEISSDGCVLTLDGVDYSCNVIANEEATSAEDLSVAIDVGTELPEIVEDNGTLDNEKDDDVTVTVVADNTPTDIHSAVVKGSGLTQSKTPATMTFTAPSDFKNKVVAGYLSDWSVYGRGFDVERLLTPEGTFPYNKLVFAFLGICGDKGSLGGKIAAQCQEQGKKEFEAVFLDPWADFGLGVSPRQKGLPWDASKGVIEQIQYIKKQVPSINISASIGGWTMSEPFHRMASNPESIQTFVNSLKELQEKYGFTGFDIDWEFPGHGGASGKFTQNDGQYFKDLVCAVKSGLGDSIEVSSAVGATTTFIDHIGSHYKTIYDQGCLDYIYMMNYDFFGAWDEKIGHQTSLLPSVSLSGPTPNGDDMRWSVTAAIQAFEQAGFKRDRLLMGVANYGRGFKSLDLTINDQGALGGSKTSKTPSVGTFENGVMEGYDLWRNIAGDDLHGRGDFELFSDFEAHADAYFNKVTGDYISIDTPRTAYTKAKLADILGLAGTFVWTVEQDDGRIVTAMQDGLGINGTVPSERAIAYTTCGIPFKDAEENLCAELYNGLNTFSSGSGLDSSIATILNAAVNVPSPGPTVRVIGGITADVGTDTSPAPNPGSNIIYRSELNQHQMNAERAYEDSINAAKSLLRTQDNTIVEAVSPLNTNNPDNVKRVESMFNQSNWDELFSHAAPEYSYTKFLQAVAKFPALCDTYTDGRDSDAICRKSLATMFAHFVQETGKNSAFDGDTWKQGLYYVREMGWTETSRDGYNGNCAVTTDFASQVWPCGKFANGDYKSYFGRGAKQLSYNYNYGPFSNAMYGDVSVLLNNPELVADTWLNIASAIFFYVYPQPPKPSMLSVIDGSWTPNQADIDAGLSNGFGTTIHIINGGLECGSGSEDARAQSRINYYNEFANYLSVAIPSNEVLGCKDMAQFSDITGGSGSVPIYWEQDWQNPYKCKLVNYQTAYTTFDNGGYEKCVKDKYPDVVILEDGDSTAVNDDSNDSNDTTNPNTSIDDDNSSLSPNPDTCTSGYCTAVASIYGKNVSEVKTNANASSVTRTNNFKFGGYVSDWAQYGREFSLADVGATAYTELVYSFFGICGDQGTFVSDKSQPDKTTADKIEANCNALNKKEGEIISLDFWGSFQNKNRFDPGYSWNAIYDKIDASNWGQLNADNTRGLFGELVNLKKQNPSLDVSLSVGGWTLSEPFHRVAADSTLTTNFADSVVEIVSKFQVNGSPLFTTIDIDWEFPGHGGDCNSSGCYTDDDGANFVTLLQAVRNALDSNGYSQVKLSSAVGATEKYINLVGQANYQALGGANGLLDKIFLMSYDYWGAWDSVLGHQTNLFGDSVNPSSVDLNGDPIATNSAEKAINLLASMGVEKSRMMLGIANYSRGKQASDIAIVGNPFTASGVSDTELFGTWEATVIEGYDLFANLAGSDMKGINNFKLFTDLTNNADYYFNPVSGVYHSIDTPRTAALKTKYAVNNGLRGVFVWTVEQDHKGLIADTVNYTLGHTIAEDGAYSAAEIESLSSTCGDNVSVSECTTLNSAAGNIGAVDPSFVPPVIPSNEGMNGDTTSTNNYPSDSICYGVMIWSASESWANYINGTWRHHNGNLYEIKDDQAAYGQYEPGTSLGNSGWNFKEPCL</sequence>
<evidence type="ECO:0000259" key="5">
    <source>
        <dbReference type="PROSITE" id="PS51910"/>
    </source>
</evidence>
<dbReference type="InterPro" id="IPR017853">
    <property type="entry name" value="GH"/>
</dbReference>
<protein>
    <recommendedName>
        <fullName evidence="5">GH18 domain-containing protein</fullName>
    </recommendedName>
</protein>
<dbReference type="Gene3D" id="3.30.20.10">
    <property type="entry name" value="Endochitinase, domain 2"/>
    <property type="match status" value="1"/>
</dbReference>
<dbReference type="InterPro" id="IPR008965">
    <property type="entry name" value="CBM2/CBM3_carb-bd_dom_sf"/>
</dbReference>
<dbReference type="PROSITE" id="PS51257">
    <property type="entry name" value="PROKAR_LIPOPROTEIN"/>
    <property type="match status" value="1"/>
</dbReference>
<dbReference type="GO" id="GO:0030246">
    <property type="term" value="F:carbohydrate binding"/>
    <property type="evidence" value="ECO:0007669"/>
    <property type="project" value="InterPro"/>
</dbReference>
<feature type="domain" description="GH18" evidence="5">
    <location>
        <begin position="635"/>
        <end position="1046"/>
    </location>
</feature>
<feature type="region of interest" description="Disordered" evidence="4">
    <location>
        <begin position="1504"/>
        <end position="1535"/>
    </location>
</feature>
<keyword evidence="1" id="KW-0611">Plant defense</keyword>
<dbReference type="GO" id="GO:0008061">
    <property type="term" value="F:chitin binding"/>
    <property type="evidence" value="ECO:0007669"/>
    <property type="project" value="InterPro"/>
</dbReference>
<gene>
    <name evidence="6" type="ORF">CTM89_18750</name>
</gene>
<evidence type="ECO:0000256" key="1">
    <source>
        <dbReference type="ARBA" id="ARBA00022821"/>
    </source>
</evidence>
<dbReference type="InterPro" id="IPR001223">
    <property type="entry name" value="Glyco_hydro18_cat"/>
</dbReference>
<dbReference type="EMBL" id="PYOJ01000035">
    <property type="protein sequence ID" value="PSV87114.1"/>
    <property type="molecule type" value="Genomic_DNA"/>
</dbReference>
<dbReference type="PANTHER" id="PTHR22595:SF79">
    <property type="entry name" value="CHITINASE 12"/>
    <property type="match status" value="1"/>
</dbReference>
<dbReference type="Gene3D" id="1.10.530.10">
    <property type="match status" value="1"/>
</dbReference>
<dbReference type="SUPFAM" id="SSF49384">
    <property type="entry name" value="Carbohydrate-binding domain"/>
    <property type="match status" value="1"/>
</dbReference>
<feature type="compositionally biased region" description="Low complexity" evidence="4">
    <location>
        <begin position="1505"/>
        <end position="1535"/>
    </location>
</feature>
<keyword evidence="2" id="KW-1015">Disulfide bond</keyword>
<dbReference type="SMART" id="SM00636">
    <property type="entry name" value="Glyco_18"/>
    <property type="match status" value="2"/>
</dbReference>
<accession>A0A2T3M5E6</accession>
<evidence type="ECO:0000313" key="7">
    <source>
        <dbReference type="Proteomes" id="UP000240410"/>
    </source>
</evidence>
<dbReference type="Gene3D" id="3.10.50.10">
    <property type="match status" value="2"/>
</dbReference>
<proteinExistence type="predicted"/>
<dbReference type="GO" id="GO:0000272">
    <property type="term" value="P:polysaccharide catabolic process"/>
    <property type="evidence" value="ECO:0007669"/>
    <property type="project" value="UniProtKB-KW"/>
</dbReference>
<reference evidence="6 7" key="1">
    <citation type="submission" date="2018-03" db="EMBL/GenBank/DDBJ databases">
        <title>Whole genome sequencing of Histamine producing bacteria.</title>
        <authorList>
            <person name="Butler K."/>
        </authorList>
    </citation>
    <scope>NUCLEOTIDE SEQUENCE [LARGE SCALE GENOMIC DNA]</scope>
    <source>
        <strain evidence="6 7">ATCC 33979</strain>
    </source>
</reference>
<evidence type="ECO:0000313" key="6">
    <source>
        <dbReference type="EMBL" id="PSV87114.1"/>
    </source>
</evidence>
<name>A0A2T3M5E6_PHOLE</name>
<keyword evidence="3" id="KW-0119">Carbohydrate metabolism</keyword>
<dbReference type="InterPro" id="IPR011583">
    <property type="entry name" value="Chitinase_II/V-like_cat"/>
</dbReference>
<feature type="domain" description="GH18" evidence="5">
    <location>
        <begin position="1573"/>
        <end position="2024"/>
    </location>
</feature>
<dbReference type="InterPro" id="IPR023346">
    <property type="entry name" value="Lysozyme-like_dom_sf"/>
</dbReference>
<dbReference type="Pfam" id="PF00182">
    <property type="entry name" value="Glyco_hydro_19"/>
    <property type="match status" value="1"/>
</dbReference>
<organism evidence="6 7">
    <name type="scientific">Photobacterium leiognathi</name>
    <dbReference type="NCBI Taxonomy" id="553611"/>
    <lineage>
        <taxon>Bacteria</taxon>
        <taxon>Pseudomonadati</taxon>
        <taxon>Pseudomonadota</taxon>
        <taxon>Gammaproteobacteria</taxon>
        <taxon>Vibrionales</taxon>
        <taxon>Vibrionaceae</taxon>
        <taxon>Photobacterium</taxon>
    </lineage>
</organism>
<comment type="caution">
    <text evidence="6">The sequence shown here is derived from an EMBL/GenBank/DDBJ whole genome shotgun (WGS) entry which is preliminary data.</text>
</comment>
<evidence type="ECO:0000256" key="2">
    <source>
        <dbReference type="ARBA" id="ARBA00023157"/>
    </source>
</evidence>
<keyword evidence="3" id="KW-0624">Polysaccharide degradation</keyword>
<dbReference type="SUPFAM" id="SSF53955">
    <property type="entry name" value="Lysozyme-like"/>
    <property type="match status" value="1"/>
</dbReference>
<dbReference type="Pfam" id="PF00704">
    <property type="entry name" value="Glyco_hydro_18"/>
    <property type="match status" value="2"/>
</dbReference>
<dbReference type="RefSeq" id="WP_052671859.1">
    <property type="nucleotide sequence ID" value="NZ_JZSL01000068.1"/>
</dbReference>
<dbReference type="GO" id="GO:0004568">
    <property type="term" value="F:chitinase activity"/>
    <property type="evidence" value="ECO:0007669"/>
    <property type="project" value="InterPro"/>
</dbReference>
<dbReference type="Gene3D" id="3.20.20.80">
    <property type="entry name" value="Glycosidases"/>
    <property type="match status" value="2"/>
</dbReference>
<evidence type="ECO:0000256" key="4">
    <source>
        <dbReference type="SAM" id="MobiDB-lite"/>
    </source>
</evidence>